<dbReference type="Pfam" id="PF03929">
    <property type="entry name" value="PepSY_TM"/>
    <property type="match status" value="1"/>
</dbReference>
<dbReference type="InterPro" id="IPR005625">
    <property type="entry name" value="PepSY-ass_TM"/>
</dbReference>
<organism evidence="2 3">
    <name type="scientific">Thalassotalea fonticola</name>
    <dbReference type="NCBI Taxonomy" id="3065649"/>
    <lineage>
        <taxon>Bacteria</taxon>
        <taxon>Pseudomonadati</taxon>
        <taxon>Pseudomonadota</taxon>
        <taxon>Gammaproteobacteria</taxon>
        <taxon>Alteromonadales</taxon>
        <taxon>Colwelliaceae</taxon>
        <taxon>Thalassotalea</taxon>
    </lineage>
</organism>
<keyword evidence="3" id="KW-1185">Reference proteome</keyword>
<dbReference type="RefSeq" id="WP_348395735.1">
    <property type="nucleotide sequence ID" value="NZ_CP136600.1"/>
</dbReference>
<keyword evidence="1" id="KW-0812">Transmembrane</keyword>
<dbReference type="PANTHER" id="PTHR40115">
    <property type="entry name" value="INNER MEMBRANE PROTEIN WITH PEPSY TM HELIX"/>
    <property type="match status" value="1"/>
</dbReference>
<dbReference type="PANTHER" id="PTHR40115:SF1">
    <property type="entry name" value="INNER MEMBRANE PROTEIN WITH PEPSY TM HELIX"/>
    <property type="match status" value="1"/>
</dbReference>
<proteinExistence type="predicted"/>
<keyword evidence="1" id="KW-0472">Membrane</keyword>
<feature type="transmembrane region" description="Helical" evidence="1">
    <location>
        <begin position="224"/>
        <end position="248"/>
    </location>
</feature>
<dbReference type="InterPro" id="IPR032307">
    <property type="entry name" value="PepSY_TM-like_2"/>
</dbReference>
<keyword evidence="1" id="KW-1133">Transmembrane helix</keyword>
<protein>
    <submittedName>
        <fullName evidence="2">PepSY-associated TM helix domain-containing protein</fullName>
    </submittedName>
</protein>
<accession>A0ABZ0GNL0</accession>
<name>A0ABZ0GNL0_9GAMM</name>
<evidence type="ECO:0000313" key="3">
    <source>
        <dbReference type="Proteomes" id="UP001301442"/>
    </source>
</evidence>
<evidence type="ECO:0000313" key="2">
    <source>
        <dbReference type="EMBL" id="WOH36928.1"/>
    </source>
</evidence>
<sequence>MVKASQKTLHAKLIRHLREWHRKTGIFAALLLIFLSISGIALNHTEGFKLGHIAITNQWLLQHYGIKDPSNTRYFQNKQFSVSDGYIFNGDILLQAGSESVIAIGRYSDFYLVLSQNTLALYDDTNALVDQITASDGLPIGIKAMIINTNKSTITLKSQTGYYQSGQNLLDWQKVDFITEPSWIKSDQVSSADIDAAKLRYKSQFLSLERIVLDAHSGRIFGDFMVLFMDIVALATIILSLSGLYIWIRYARAKR</sequence>
<evidence type="ECO:0000256" key="1">
    <source>
        <dbReference type="SAM" id="Phobius"/>
    </source>
</evidence>
<gene>
    <name evidence="2" type="ORF">RI844_16375</name>
</gene>
<reference evidence="2 3" key="1">
    <citation type="submission" date="2023-09" db="EMBL/GenBank/DDBJ databases">
        <authorList>
            <person name="Qi X."/>
        </authorList>
    </citation>
    <scope>NUCLEOTIDE SEQUENCE [LARGE SCALE GENOMIC DNA]</scope>
    <source>
        <strain evidence="2 3">S1-1</strain>
    </source>
</reference>
<dbReference type="EMBL" id="CP136600">
    <property type="protein sequence ID" value="WOH36928.1"/>
    <property type="molecule type" value="Genomic_DNA"/>
</dbReference>
<dbReference type="Proteomes" id="UP001301442">
    <property type="component" value="Chromosome"/>
</dbReference>